<evidence type="ECO:0000256" key="1">
    <source>
        <dbReference type="ARBA" id="ARBA00022741"/>
    </source>
</evidence>
<dbReference type="Pfam" id="PF00069">
    <property type="entry name" value="Pkinase"/>
    <property type="match status" value="1"/>
</dbReference>
<evidence type="ECO:0000259" key="3">
    <source>
        <dbReference type="PROSITE" id="PS50011"/>
    </source>
</evidence>
<dbReference type="AlphaFoldDB" id="A0A6C0JB37"/>
<dbReference type="GO" id="GO:0035556">
    <property type="term" value="P:intracellular signal transduction"/>
    <property type="evidence" value="ECO:0007669"/>
    <property type="project" value="TreeGrafter"/>
</dbReference>
<accession>A0A6C0JB37</accession>
<dbReference type="SMART" id="SM00220">
    <property type="entry name" value="S_TKc"/>
    <property type="match status" value="1"/>
</dbReference>
<dbReference type="InterPro" id="IPR017441">
    <property type="entry name" value="Protein_kinase_ATP_BS"/>
</dbReference>
<dbReference type="PANTHER" id="PTHR24419">
    <property type="entry name" value="INTERLEUKIN-1 RECEPTOR-ASSOCIATED KINASE"/>
    <property type="match status" value="1"/>
</dbReference>
<dbReference type="GO" id="GO:0005737">
    <property type="term" value="C:cytoplasm"/>
    <property type="evidence" value="ECO:0007669"/>
    <property type="project" value="TreeGrafter"/>
</dbReference>
<evidence type="ECO:0000313" key="4">
    <source>
        <dbReference type="EMBL" id="QHU02040.1"/>
    </source>
</evidence>
<keyword evidence="1" id="KW-0547">Nucleotide-binding</keyword>
<dbReference type="GO" id="GO:0004672">
    <property type="term" value="F:protein kinase activity"/>
    <property type="evidence" value="ECO:0007669"/>
    <property type="project" value="InterPro"/>
</dbReference>
<protein>
    <recommendedName>
        <fullName evidence="3">Protein kinase domain-containing protein</fullName>
    </recommendedName>
</protein>
<dbReference type="GO" id="GO:0005634">
    <property type="term" value="C:nucleus"/>
    <property type="evidence" value="ECO:0007669"/>
    <property type="project" value="TreeGrafter"/>
</dbReference>
<proteinExistence type="predicted"/>
<organism evidence="4">
    <name type="scientific">viral metagenome</name>
    <dbReference type="NCBI Taxonomy" id="1070528"/>
    <lineage>
        <taxon>unclassified sequences</taxon>
        <taxon>metagenomes</taxon>
        <taxon>organismal metagenomes</taxon>
    </lineage>
</organism>
<dbReference type="EMBL" id="MN740351">
    <property type="protein sequence ID" value="QHU02040.1"/>
    <property type="molecule type" value="Genomic_DNA"/>
</dbReference>
<dbReference type="Gene3D" id="1.10.510.10">
    <property type="entry name" value="Transferase(Phosphotransferase) domain 1"/>
    <property type="match status" value="1"/>
</dbReference>
<dbReference type="InterPro" id="IPR000719">
    <property type="entry name" value="Prot_kinase_dom"/>
</dbReference>
<dbReference type="InterPro" id="IPR008271">
    <property type="entry name" value="Ser/Thr_kinase_AS"/>
</dbReference>
<dbReference type="InterPro" id="IPR011009">
    <property type="entry name" value="Kinase-like_dom_sf"/>
</dbReference>
<feature type="domain" description="Protein kinase" evidence="3">
    <location>
        <begin position="44"/>
        <end position="381"/>
    </location>
</feature>
<dbReference type="PROSITE" id="PS00107">
    <property type="entry name" value="PROTEIN_KINASE_ATP"/>
    <property type="match status" value="1"/>
</dbReference>
<sequence length="405" mass="47313">MKIDYLSDRLLTGTQIETELYNLDILYKWENNCLSEPENNFVDFKNVELLGRGSFGQVFSVLFNKFDLAIKESKLTIKERNALKKNISYNSFPEEYKILYWIKTLIEENICPNFIYTYGFSLCDNCKILTLGGLIKKNYCYLTFMEKASTELSHANIVDYKHQLSILQQILMGISSMQKYFSLSHDDIKKENILLKKVSNLKGTYIQYFLDDKEYLIENPGWIVLISDFGVSRSFSPKYSLDGYFGERNAKIVSGQFKPIISDSYLSKNDKTKKFTRLKPYKFKWINSEGTKNRVYKGQKNNFDTPVDLFDTQKFPPFEFFNDVQDALRIFIGGKRLCQPDVHEPLNISSKLIKQIHQILPEKMNKLYSTNFKLDSTHLFLANKLVEKLYTKPKNGVTISNTFYI</sequence>
<keyword evidence="2" id="KW-0067">ATP-binding</keyword>
<evidence type="ECO:0000256" key="2">
    <source>
        <dbReference type="ARBA" id="ARBA00022840"/>
    </source>
</evidence>
<dbReference type="PANTHER" id="PTHR24419:SF34">
    <property type="entry name" value="PROTEIN TUBE-RELATED"/>
    <property type="match status" value="1"/>
</dbReference>
<name>A0A6C0JB37_9ZZZZ</name>
<dbReference type="GO" id="GO:0005524">
    <property type="term" value="F:ATP binding"/>
    <property type="evidence" value="ECO:0007669"/>
    <property type="project" value="UniProtKB-KW"/>
</dbReference>
<dbReference type="SUPFAM" id="SSF56112">
    <property type="entry name" value="Protein kinase-like (PK-like)"/>
    <property type="match status" value="1"/>
</dbReference>
<dbReference type="PROSITE" id="PS00108">
    <property type="entry name" value="PROTEIN_KINASE_ST"/>
    <property type="match status" value="1"/>
</dbReference>
<dbReference type="PROSITE" id="PS50011">
    <property type="entry name" value="PROTEIN_KINASE_DOM"/>
    <property type="match status" value="1"/>
</dbReference>
<reference evidence="4" key="1">
    <citation type="journal article" date="2020" name="Nature">
        <title>Giant virus diversity and host interactions through global metagenomics.</title>
        <authorList>
            <person name="Schulz F."/>
            <person name="Roux S."/>
            <person name="Paez-Espino D."/>
            <person name="Jungbluth S."/>
            <person name="Walsh D.A."/>
            <person name="Denef V.J."/>
            <person name="McMahon K.D."/>
            <person name="Konstantinidis K.T."/>
            <person name="Eloe-Fadrosh E.A."/>
            <person name="Kyrpides N.C."/>
            <person name="Woyke T."/>
        </authorList>
    </citation>
    <scope>NUCLEOTIDE SEQUENCE</scope>
    <source>
        <strain evidence="4">GVMAG-M-3300025880-56</strain>
    </source>
</reference>